<comment type="caution">
    <text evidence="1">The sequence shown here is derived from an EMBL/GenBank/DDBJ whole genome shotgun (WGS) entry which is preliminary data.</text>
</comment>
<dbReference type="OrthoDB" id="6642630at2759"/>
<sequence length="292" mass="34942">MYPDISKTRVFSNLVVLFSDKEKHPILRINEVFHFYLNTTFEELIKVTCKACSLDLLCIDCSKPQWLIEYITTYSSFDIEFFLREIFEEAYQLHCDDGHTKWKLHLLDNSLVCNRYIIEINYNNWVNKKINNCLIPNSNIGKHYWEELRCKIRNNVNNIDYDDNVQYNVHKKLSFRDNDEEEWRIFLENHCDKVKSTTIVLRRFETDKVILEKTVAYCLILYDQIITYSPFFEWRSCRCTKRTIGDTQLCTPCLSLRMGCWGRLRKILRTVEHERYNLQKTVVTSLGMTSST</sequence>
<gene>
    <name evidence="1" type="ORF">AGLY_002204</name>
</gene>
<evidence type="ECO:0000313" key="1">
    <source>
        <dbReference type="EMBL" id="KAE9543404.1"/>
    </source>
</evidence>
<evidence type="ECO:0000313" key="2">
    <source>
        <dbReference type="Proteomes" id="UP000475862"/>
    </source>
</evidence>
<organism evidence="1 2">
    <name type="scientific">Aphis glycines</name>
    <name type="common">Soybean aphid</name>
    <dbReference type="NCBI Taxonomy" id="307491"/>
    <lineage>
        <taxon>Eukaryota</taxon>
        <taxon>Metazoa</taxon>
        <taxon>Ecdysozoa</taxon>
        <taxon>Arthropoda</taxon>
        <taxon>Hexapoda</taxon>
        <taxon>Insecta</taxon>
        <taxon>Pterygota</taxon>
        <taxon>Neoptera</taxon>
        <taxon>Paraneoptera</taxon>
        <taxon>Hemiptera</taxon>
        <taxon>Sternorrhyncha</taxon>
        <taxon>Aphidomorpha</taxon>
        <taxon>Aphidoidea</taxon>
        <taxon>Aphididae</taxon>
        <taxon>Aphidini</taxon>
        <taxon>Aphis</taxon>
        <taxon>Aphis</taxon>
    </lineage>
</organism>
<proteinExistence type="predicted"/>
<accession>A0A6G0U2U8</accession>
<reference evidence="1 2" key="1">
    <citation type="submission" date="2019-08" db="EMBL/GenBank/DDBJ databases">
        <title>The genome of the soybean aphid Biotype 1, its phylome, world population structure and adaptation to the North American continent.</title>
        <authorList>
            <person name="Giordano R."/>
            <person name="Donthu R.K."/>
            <person name="Hernandez A.G."/>
            <person name="Wright C.L."/>
            <person name="Zimin A.V."/>
        </authorList>
    </citation>
    <scope>NUCLEOTIDE SEQUENCE [LARGE SCALE GENOMIC DNA]</scope>
    <source>
        <tissue evidence="1">Whole aphids</tissue>
    </source>
</reference>
<keyword evidence="2" id="KW-1185">Reference proteome</keyword>
<dbReference type="EMBL" id="VYZN01000008">
    <property type="protein sequence ID" value="KAE9543404.1"/>
    <property type="molecule type" value="Genomic_DNA"/>
</dbReference>
<name>A0A6G0U2U8_APHGL</name>
<dbReference type="AlphaFoldDB" id="A0A6G0U2U8"/>
<protein>
    <submittedName>
        <fullName evidence="1">Uncharacterized protein</fullName>
    </submittedName>
</protein>
<dbReference type="Proteomes" id="UP000475862">
    <property type="component" value="Unassembled WGS sequence"/>
</dbReference>